<dbReference type="Proteomes" id="UP001516400">
    <property type="component" value="Unassembled WGS sequence"/>
</dbReference>
<dbReference type="InterPro" id="IPR004302">
    <property type="entry name" value="Cellulose/chitin-bd_N"/>
</dbReference>
<proteinExistence type="predicted"/>
<dbReference type="EMBL" id="JABFTP020000185">
    <property type="protein sequence ID" value="KAL3287259.1"/>
    <property type="molecule type" value="Genomic_DNA"/>
</dbReference>
<evidence type="ECO:0000259" key="1">
    <source>
        <dbReference type="Pfam" id="PF03067"/>
    </source>
</evidence>
<evidence type="ECO:0000313" key="3">
    <source>
        <dbReference type="Proteomes" id="UP001516400"/>
    </source>
</evidence>
<comment type="caution">
    <text evidence="2">The sequence shown here is derived from an EMBL/GenBank/DDBJ whole genome shotgun (WGS) entry which is preliminary data.</text>
</comment>
<gene>
    <name evidence="2" type="ORF">HHI36_001736</name>
</gene>
<organism evidence="2 3">
    <name type="scientific">Cryptolaemus montrouzieri</name>
    <dbReference type="NCBI Taxonomy" id="559131"/>
    <lineage>
        <taxon>Eukaryota</taxon>
        <taxon>Metazoa</taxon>
        <taxon>Ecdysozoa</taxon>
        <taxon>Arthropoda</taxon>
        <taxon>Hexapoda</taxon>
        <taxon>Insecta</taxon>
        <taxon>Pterygota</taxon>
        <taxon>Neoptera</taxon>
        <taxon>Endopterygota</taxon>
        <taxon>Coleoptera</taxon>
        <taxon>Polyphaga</taxon>
        <taxon>Cucujiformia</taxon>
        <taxon>Coccinelloidea</taxon>
        <taxon>Coccinellidae</taxon>
        <taxon>Scymninae</taxon>
        <taxon>Scymnini</taxon>
        <taxon>Cryptolaemus</taxon>
    </lineage>
</organism>
<dbReference type="PANTHER" id="PTHR21113:SF14">
    <property type="entry name" value="LP24064P"/>
    <property type="match status" value="1"/>
</dbReference>
<accession>A0ABD2P8U5</accession>
<keyword evidence="3" id="KW-1185">Reference proteome</keyword>
<dbReference type="AlphaFoldDB" id="A0ABD2P8U5"/>
<evidence type="ECO:0000313" key="2">
    <source>
        <dbReference type="EMBL" id="KAL3287259.1"/>
    </source>
</evidence>
<name>A0ABD2P8U5_9CUCU</name>
<feature type="domain" description="Chitin-binding type-4" evidence="1">
    <location>
        <begin position="21"/>
        <end position="213"/>
    </location>
</feature>
<dbReference type="PANTHER" id="PTHR21113">
    <property type="entry name" value="AGAP001705-PA"/>
    <property type="match status" value="1"/>
</dbReference>
<protein>
    <recommendedName>
        <fullName evidence="1">Chitin-binding type-4 domain-containing protein</fullName>
    </recommendedName>
</protein>
<sequence>MYAPQILFVFTVFYFKETLGHGMMLEPPNRSSLWRYYPIDNELVIANYVDNQNFCGGYSEQWNQFGGKCGVCGDPYDEAHPQDNENTGKYGKFGPVRNYTAGETINITILLTANHLGHFEYSICNLEDPSKPESGEKCFQPLVLADGSDRYDVSSTDHYVYNEVKLPNDLTCERCVLRWHYSAGNNWGWCNASKTYGQLGCGPQETFRSCSDIQITA</sequence>
<dbReference type="Pfam" id="PF03067">
    <property type="entry name" value="LPMO_10"/>
    <property type="match status" value="1"/>
</dbReference>
<reference evidence="2 3" key="1">
    <citation type="journal article" date="2021" name="BMC Biol.">
        <title>Horizontally acquired antibacterial genes associated with adaptive radiation of ladybird beetles.</title>
        <authorList>
            <person name="Li H.S."/>
            <person name="Tang X.F."/>
            <person name="Huang Y.H."/>
            <person name="Xu Z.Y."/>
            <person name="Chen M.L."/>
            <person name="Du X.Y."/>
            <person name="Qiu B.Y."/>
            <person name="Chen P.T."/>
            <person name="Zhang W."/>
            <person name="Slipinski A."/>
            <person name="Escalona H.E."/>
            <person name="Waterhouse R.M."/>
            <person name="Zwick A."/>
            <person name="Pang H."/>
        </authorList>
    </citation>
    <scope>NUCLEOTIDE SEQUENCE [LARGE SCALE GENOMIC DNA]</scope>
    <source>
        <strain evidence="2">SYSU2018</strain>
    </source>
</reference>